<keyword evidence="11" id="KW-0819">tRNA processing</keyword>
<evidence type="ECO:0000256" key="8">
    <source>
        <dbReference type="ARBA" id="ARBA00022603"/>
    </source>
</evidence>
<dbReference type="InterPro" id="IPR002845">
    <property type="entry name" value="tRNA_mtfrase_aTrm56"/>
</dbReference>
<comment type="similarity">
    <text evidence="3">Belongs to the aTrm56 family.</text>
</comment>
<dbReference type="PIRSF" id="PIRSF016123">
    <property type="entry name" value="UCP016123"/>
    <property type="match status" value="1"/>
</dbReference>
<dbReference type="GO" id="GO:0005737">
    <property type="term" value="C:cytoplasm"/>
    <property type="evidence" value="ECO:0007669"/>
    <property type="project" value="UniProtKB-SubCell"/>
</dbReference>
<comment type="function">
    <text evidence="1">Specifically catalyzes the AdoMet-dependent 2'-O-ribose methylation of cytidine at position 56 in tRNAs.</text>
</comment>
<reference evidence="14" key="1">
    <citation type="journal article" date="2008" name="Environ. Microbiol.">
        <title>Design and testing of 'genome-proxy' microarrays to profile marine microbial communities.</title>
        <authorList>
            <person name="Rich V.I."/>
            <person name="Konstantinidis K."/>
            <person name="DeLong E.F."/>
        </authorList>
    </citation>
    <scope>NUCLEOTIDE SEQUENCE</scope>
</reference>
<dbReference type="Gene3D" id="3.40.1280.10">
    <property type="match status" value="1"/>
</dbReference>
<protein>
    <recommendedName>
        <fullName evidence="6">tRNA (cytidine(56)-2'-O)-methyltransferase</fullName>
        <ecNumber evidence="5">2.1.1.206</ecNumber>
    </recommendedName>
    <alternativeName>
        <fullName evidence="12">tRNA ribose 2'-O-methyltransferase aTrm56</fullName>
    </alternativeName>
</protein>
<evidence type="ECO:0000256" key="4">
    <source>
        <dbReference type="ARBA" id="ARBA00011738"/>
    </source>
</evidence>
<dbReference type="GO" id="GO:0002128">
    <property type="term" value="P:tRNA nucleoside ribose methylation"/>
    <property type="evidence" value="ECO:0007669"/>
    <property type="project" value="InterPro"/>
</dbReference>
<proteinExistence type="inferred from homology"/>
<evidence type="ECO:0000256" key="6">
    <source>
        <dbReference type="ARBA" id="ARBA00013709"/>
    </source>
</evidence>
<evidence type="ECO:0000256" key="9">
    <source>
        <dbReference type="ARBA" id="ARBA00022679"/>
    </source>
</evidence>
<gene>
    <name evidence="14" type="ORF">MBMO_EF10057A08g006</name>
</gene>
<dbReference type="InterPro" id="IPR029028">
    <property type="entry name" value="Alpha/beta_knot_MTases"/>
</dbReference>
<comment type="subcellular location">
    <subcellularLocation>
        <location evidence="2">Cytoplasm</location>
    </subcellularLocation>
</comment>
<dbReference type="SUPFAM" id="SSF75217">
    <property type="entry name" value="alpha/beta knot"/>
    <property type="match status" value="1"/>
</dbReference>
<organism evidence="14">
    <name type="scientific">uncultured marine group II euryarchaeote EF100_57A08</name>
    <dbReference type="NCBI Taxonomy" id="480664"/>
    <lineage>
        <taxon>Archaea</taxon>
        <taxon>Methanobacteriati</taxon>
        <taxon>Thermoplasmatota</taxon>
        <taxon>Candidatus Poseidoniia</taxon>
        <taxon>Candidatus Poseidoniales</taxon>
        <taxon>environmental samples</taxon>
    </lineage>
</organism>
<evidence type="ECO:0000256" key="3">
    <source>
        <dbReference type="ARBA" id="ARBA00010324"/>
    </source>
</evidence>
<evidence type="ECO:0000256" key="7">
    <source>
        <dbReference type="ARBA" id="ARBA00022490"/>
    </source>
</evidence>
<sequence>MKSGRPRENVTDDSTGLPRQRISVLRLGHRRERDKRITSHLGLTARAFGADEVILAGEEDESALETWRTVTTRFGGAFECRYEAKPMAWLRRFAQDAGDGEPGVIVHLTMYGEPWRAAVGVIERNRPMVVVVGGTKVPGEVFRLATHNVSVGNQPHSEVAALGVFLESFVGPLEESDYFAGGEIRVVPSLDRKKVITSDD</sequence>
<evidence type="ECO:0000256" key="5">
    <source>
        <dbReference type="ARBA" id="ARBA00012624"/>
    </source>
</evidence>
<evidence type="ECO:0000313" key="14">
    <source>
        <dbReference type="EMBL" id="ABX59190.1"/>
    </source>
</evidence>
<comment type="catalytic activity">
    <reaction evidence="13">
        <text>cytidine(56) in tRNA + S-adenosyl-L-methionine = 2'-O-methylcytidine(56) in tRNA + S-adenosyl-L-homocysteine + H(+)</text>
        <dbReference type="Rhea" id="RHEA:42968"/>
        <dbReference type="Rhea" id="RHEA-COMP:10308"/>
        <dbReference type="Rhea" id="RHEA-COMP:10309"/>
        <dbReference type="ChEBI" id="CHEBI:15378"/>
        <dbReference type="ChEBI" id="CHEBI:57856"/>
        <dbReference type="ChEBI" id="CHEBI:59789"/>
        <dbReference type="ChEBI" id="CHEBI:74495"/>
        <dbReference type="ChEBI" id="CHEBI:82748"/>
        <dbReference type="EC" id="2.1.1.206"/>
    </reaction>
</comment>
<dbReference type="PANTHER" id="PTHR42197:SF1">
    <property type="entry name" value="TRNA (CYTIDINE(56)-2'-O)-METHYLTRANSFERASE"/>
    <property type="match status" value="1"/>
</dbReference>
<evidence type="ECO:0000256" key="10">
    <source>
        <dbReference type="ARBA" id="ARBA00022691"/>
    </source>
</evidence>
<comment type="subunit">
    <text evidence="4">Homodimer.</text>
</comment>
<keyword evidence="9" id="KW-0808">Transferase</keyword>
<dbReference type="EMBL" id="EU221238">
    <property type="protein sequence ID" value="ABX59190.1"/>
    <property type="molecule type" value="Genomic_DNA"/>
</dbReference>
<evidence type="ECO:0000256" key="12">
    <source>
        <dbReference type="ARBA" id="ARBA00029826"/>
    </source>
</evidence>
<accession>A9QP22</accession>
<evidence type="ECO:0000256" key="1">
    <source>
        <dbReference type="ARBA" id="ARBA00003959"/>
    </source>
</evidence>
<keyword evidence="7" id="KW-0963">Cytoplasm</keyword>
<name>A9QP22_9ARCH</name>
<dbReference type="PANTHER" id="PTHR42197">
    <property type="entry name" value="TRNA (CYTIDINE(56)-2'-O)-METHYLTRANSFERASE"/>
    <property type="match status" value="1"/>
</dbReference>
<evidence type="ECO:0000256" key="13">
    <source>
        <dbReference type="ARBA" id="ARBA00047792"/>
    </source>
</evidence>
<evidence type="ECO:0000256" key="2">
    <source>
        <dbReference type="ARBA" id="ARBA00004496"/>
    </source>
</evidence>
<dbReference type="InterPro" id="IPR029026">
    <property type="entry name" value="tRNA_m1G_MTases_N"/>
</dbReference>
<keyword evidence="10" id="KW-0949">S-adenosyl-L-methionine</keyword>
<dbReference type="Pfam" id="PF01994">
    <property type="entry name" value="Trm56"/>
    <property type="match status" value="1"/>
</dbReference>
<evidence type="ECO:0000256" key="11">
    <source>
        <dbReference type="ARBA" id="ARBA00022694"/>
    </source>
</evidence>
<dbReference type="EC" id="2.1.1.206" evidence="5"/>
<keyword evidence="8" id="KW-0489">Methyltransferase</keyword>
<dbReference type="AlphaFoldDB" id="A9QP22"/>
<dbReference type="GO" id="GO:0106059">
    <property type="term" value="F:tRNA (cytidine(56)-2'-O)-methyltransferase activity"/>
    <property type="evidence" value="ECO:0007669"/>
    <property type="project" value="UniProtKB-EC"/>
</dbReference>